<dbReference type="InterPro" id="IPR013785">
    <property type="entry name" value="Aldolase_TIM"/>
</dbReference>
<dbReference type="PROSITE" id="PS50991">
    <property type="entry name" value="PYR_CT"/>
    <property type="match status" value="1"/>
</dbReference>
<organism evidence="4 5">
    <name type="scientific">Eiseniibacteriota bacterium</name>
    <dbReference type="NCBI Taxonomy" id="2212470"/>
    <lineage>
        <taxon>Bacteria</taxon>
        <taxon>Candidatus Eiseniibacteriota</taxon>
    </lineage>
</organism>
<dbReference type="EMBL" id="VBOY01000172">
    <property type="protein sequence ID" value="TMQ61532.1"/>
    <property type="molecule type" value="Genomic_DNA"/>
</dbReference>
<proteinExistence type="predicted"/>
<dbReference type="SUPFAM" id="SSF51569">
    <property type="entry name" value="Aldolase"/>
    <property type="match status" value="1"/>
</dbReference>
<evidence type="ECO:0000256" key="1">
    <source>
        <dbReference type="ARBA" id="ARBA00023211"/>
    </source>
</evidence>
<dbReference type="Proteomes" id="UP000316609">
    <property type="component" value="Unassembled WGS sequence"/>
</dbReference>
<evidence type="ECO:0000313" key="5">
    <source>
        <dbReference type="Proteomes" id="UP000316609"/>
    </source>
</evidence>
<evidence type="ECO:0000259" key="3">
    <source>
        <dbReference type="PROSITE" id="PS50991"/>
    </source>
</evidence>
<gene>
    <name evidence="4" type="ORF">E6K78_12720</name>
</gene>
<dbReference type="AlphaFoldDB" id="A0A538TD02"/>
<dbReference type="InterPro" id="IPR000891">
    <property type="entry name" value="PYR_CT"/>
</dbReference>
<reference evidence="4 5" key="1">
    <citation type="journal article" date="2019" name="Nat. Microbiol.">
        <title>Mediterranean grassland soil C-N compound turnover is dependent on rainfall and depth, and is mediated by genomically divergent microorganisms.</title>
        <authorList>
            <person name="Diamond S."/>
            <person name="Andeer P.F."/>
            <person name="Li Z."/>
            <person name="Crits-Christoph A."/>
            <person name="Burstein D."/>
            <person name="Anantharaman K."/>
            <person name="Lane K.R."/>
            <person name="Thomas B.C."/>
            <person name="Pan C."/>
            <person name="Northen T.R."/>
            <person name="Banfield J.F."/>
        </authorList>
    </citation>
    <scope>NUCLEOTIDE SEQUENCE [LARGE SCALE GENOMIC DNA]</scope>
    <source>
        <strain evidence="4">WS_8</strain>
    </source>
</reference>
<accession>A0A538TD02</accession>
<dbReference type="GO" id="GO:0003852">
    <property type="term" value="F:2-isopropylmalate synthase activity"/>
    <property type="evidence" value="ECO:0007669"/>
    <property type="project" value="TreeGrafter"/>
</dbReference>
<dbReference type="InterPro" id="IPR050073">
    <property type="entry name" value="2-IPM_HCS-like"/>
</dbReference>
<protein>
    <submittedName>
        <fullName evidence="4">2-isopropylmalate synthase</fullName>
    </submittedName>
</protein>
<comment type="caution">
    <text evidence="4">The sequence shown here is derived from an EMBL/GenBank/DDBJ whole genome shotgun (WGS) entry which is preliminary data.</text>
</comment>
<keyword evidence="1" id="KW-0464">Manganese</keyword>
<dbReference type="PANTHER" id="PTHR10277">
    <property type="entry name" value="HOMOCITRATE SYNTHASE-RELATED"/>
    <property type="match status" value="1"/>
</dbReference>
<dbReference type="Gene3D" id="3.20.20.70">
    <property type="entry name" value="Aldolase class I"/>
    <property type="match status" value="1"/>
</dbReference>
<dbReference type="PANTHER" id="PTHR10277:SF9">
    <property type="entry name" value="2-ISOPROPYLMALATE SYNTHASE 1, CHLOROPLASTIC-RELATED"/>
    <property type="match status" value="1"/>
</dbReference>
<dbReference type="Pfam" id="PF00682">
    <property type="entry name" value="HMGL-like"/>
    <property type="match status" value="1"/>
</dbReference>
<feature type="domain" description="Pyruvate carboxyltransferase" evidence="3">
    <location>
        <begin position="1"/>
        <end position="250"/>
    </location>
</feature>
<feature type="region of interest" description="Disordered" evidence="2">
    <location>
        <begin position="387"/>
        <end position="444"/>
    </location>
</feature>
<evidence type="ECO:0000313" key="4">
    <source>
        <dbReference type="EMBL" id="TMQ61532.1"/>
    </source>
</evidence>
<name>A0A538TD02_UNCEI</name>
<feature type="compositionally biased region" description="Basic and acidic residues" evidence="2">
    <location>
        <begin position="416"/>
        <end position="425"/>
    </location>
</feature>
<evidence type="ECO:0000256" key="2">
    <source>
        <dbReference type="SAM" id="MobiDB-lite"/>
    </source>
</evidence>
<sequence>MQAPSIEDKVRVLHLMERLGIDTADIGLPGAGPHVVRDVTRLAQEIAQARLKIQANCAARTLEQDILPVVEISQKTGIPIEVCTFIGSSPIRQYAEDWTLDTMLRHTEKAVALAVSHGLPVMYVTEDTVRAQPETLRKLFQTAIRAGAKRLCLCDTVGHATPTGAMNLVRFARQVVTECGADVGLDWHGHCDRGLAVINTIAAIQAGASRVHGCAIGIGERVGNTPIDQLLVNLRLLNWIENDLTALPEYCELVSRTTGVPIPPNYPVVGRDAFRTGTGVHAAAVIKAFRKGQDWLADRVYSGVPASLVGRRQQIEVGPMSGESNVVFWLQSHGIEATPERVRAVFQRAKSVDRMALCDRRAPSVSHVAGPVHARSRARLDADRLAIGGPRGRTASLHAPRRAATRQAAVEAGGNARREPAREGHGSALARGRRGLYPGGSGVA</sequence>
<dbReference type="GO" id="GO:0009098">
    <property type="term" value="P:L-leucine biosynthetic process"/>
    <property type="evidence" value="ECO:0007669"/>
    <property type="project" value="TreeGrafter"/>
</dbReference>